<reference evidence="1" key="1">
    <citation type="submission" date="2021-03" db="EMBL/GenBank/DDBJ databases">
        <authorList>
            <person name="So Y."/>
        </authorList>
    </citation>
    <scope>NUCLEOTIDE SEQUENCE</scope>
    <source>
        <strain evidence="1">SG15</strain>
    </source>
</reference>
<dbReference type="Proteomes" id="UP000677537">
    <property type="component" value="Unassembled WGS sequence"/>
</dbReference>
<accession>A0A940MVP8</accession>
<proteinExistence type="predicted"/>
<keyword evidence="2" id="KW-1185">Reference proteome</keyword>
<dbReference type="AlphaFoldDB" id="A0A940MVP8"/>
<gene>
    <name evidence="1" type="ORF">J5Y10_04800</name>
</gene>
<sequence length="268" mass="27405">MATTLRGQGANFAQARDIRRVRMPASLGAPTSIFYLGGTMAASIRNLAAIGLTSASPVGSPVLAANYMTFTANSAFLDTLLAETAAGTWWAIARAKSANVNANADKPVLLGNLGTSPGQSVTGNFGLDLTTNGVPSGQSAPHANLDLLTFSNTASSGTPVPSAAQHAQIDVPDIQAWRLAVGVRNPGVEARLYDKTLGATAAFSLVGKTTTPNTSRSFLIGSDYSGTRLGQCDVAAVGSFPTPFSLEQTDTLAAFLRAALGARGLGGF</sequence>
<comment type="caution">
    <text evidence="1">The sequence shown here is derived from an EMBL/GenBank/DDBJ whole genome shotgun (WGS) entry which is preliminary data.</text>
</comment>
<organism evidence="1 2">
    <name type="scientific">Roseomonas indoligenes</name>
    <dbReference type="NCBI Taxonomy" id="2820811"/>
    <lineage>
        <taxon>Bacteria</taxon>
        <taxon>Pseudomonadati</taxon>
        <taxon>Pseudomonadota</taxon>
        <taxon>Alphaproteobacteria</taxon>
        <taxon>Acetobacterales</taxon>
        <taxon>Roseomonadaceae</taxon>
        <taxon>Roseomonas</taxon>
    </lineage>
</organism>
<dbReference type="RefSeq" id="WP_209371306.1">
    <property type="nucleotide sequence ID" value="NZ_JAGIZA010000003.1"/>
</dbReference>
<protein>
    <submittedName>
        <fullName evidence="1">Uncharacterized protein</fullName>
    </submittedName>
</protein>
<dbReference type="EMBL" id="JAGIZA010000003">
    <property type="protein sequence ID" value="MBP0492092.1"/>
    <property type="molecule type" value="Genomic_DNA"/>
</dbReference>
<name>A0A940MVP8_9PROT</name>
<evidence type="ECO:0000313" key="2">
    <source>
        <dbReference type="Proteomes" id="UP000677537"/>
    </source>
</evidence>
<evidence type="ECO:0000313" key="1">
    <source>
        <dbReference type="EMBL" id="MBP0492092.1"/>
    </source>
</evidence>